<keyword evidence="1 3" id="KW-0807">Transducer</keyword>
<dbReference type="AlphaFoldDB" id="J3JGC2"/>
<dbReference type="Proteomes" id="UP000007813">
    <property type="component" value="Unassembled WGS sequence"/>
</dbReference>
<dbReference type="PANTHER" id="PTHR32089">
    <property type="entry name" value="METHYL-ACCEPTING CHEMOTAXIS PROTEIN MCPB"/>
    <property type="match status" value="1"/>
</dbReference>
<gene>
    <name evidence="8" type="ORF">HSB1_21290</name>
</gene>
<dbReference type="RefSeq" id="WP_009367211.1">
    <property type="nucleotide sequence ID" value="NZ_ALJD01000004.1"/>
</dbReference>
<dbReference type="Gene3D" id="3.30.450.20">
    <property type="entry name" value="PAS domain"/>
    <property type="match status" value="1"/>
</dbReference>
<name>J3JGC2_9EURY</name>
<dbReference type="PRINTS" id="PR00260">
    <property type="entry name" value="CHEMTRNSDUCR"/>
</dbReference>
<comment type="caution">
    <text evidence="8">The sequence shown here is derived from an EMBL/GenBank/DDBJ whole genome shotgun (WGS) entry which is preliminary data.</text>
</comment>
<dbReference type="Pfam" id="PF00989">
    <property type="entry name" value="PAS"/>
    <property type="match status" value="1"/>
</dbReference>
<dbReference type="InterPro" id="IPR004090">
    <property type="entry name" value="Chemotax_Me-accpt_rcpt"/>
</dbReference>
<dbReference type="SUPFAM" id="SSF55785">
    <property type="entry name" value="PYP-like sensor domain (PAS domain)"/>
    <property type="match status" value="1"/>
</dbReference>
<feature type="domain" description="PAS" evidence="7">
    <location>
        <begin position="72"/>
        <end position="122"/>
    </location>
</feature>
<evidence type="ECO:0000256" key="5">
    <source>
        <dbReference type="SAM" id="MobiDB-lite"/>
    </source>
</evidence>
<comment type="similarity">
    <text evidence="2">Belongs to the methyl-accepting chemotaxis (MCP) protein family.</text>
</comment>
<feature type="region of interest" description="Disordered" evidence="5">
    <location>
        <begin position="11"/>
        <end position="51"/>
    </location>
</feature>
<evidence type="ECO:0000256" key="3">
    <source>
        <dbReference type="PROSITE-ProRule" id="PRU00284"/>
    </source>
</evidence>
<dbReference type="Pfam" id="PF00015">
    <property type="entry name" value="MCPsignal"/>
    <property type="match status" value="1"/>
</dbReference>
<sequence length="539" mass="58299">MLRNSVRTLLSRLGGDESSKTSMTDGGVTVTDPSERPPGTDSSLPDASGGEFEFQDETDLAADELNIDDDVLLDGVGMPVFMLRTDGEVVAWNHSLEQLTGVSADQALGSRAVSTVFYSDEQRRQTLAEKVLDAPETADRTYGLALEDETLSLYAEEETLTDRYGDERHFRYTSMPIYEDGDLVAVVQTVRDRTDEVRRHSDIEDLVDEVQQTLHALVDGHLEARASFDEEGRVVDDRLLTVVDELNGMAEGFEDVAMRVDTETQSLAHAVERTATAANQIARNVEEQNDLLSEGASEMQRFSASMEEVAATADQVDVAATQARDAAAQGLDASEDARTATNEVVDIGDDLVRSVTDLGDRMDDIEAVVEVISDVADQTNLLALNANIEAARAGEDGDGFAVVAEEVKTLADETRTHTEQITTSIEEIQAQTDSTVGAAEESHERINHAGEQISDVLEAFEEIADAIDEAADGITEVSRATDDQATTVEELTATIENVQERAEETEEAAAHIVDATDEGTDAIDELAGAVGELRGERSH</sequence>
<evidence type="ECO:0000313" key="9">
    <source>
        <dbReference type="Proteomes" id="UP000007813"/>
    </source>
</evidence>
<evidence type="ECO:0008006" key="10">
    <source>
        <dbReference type="Google" id="ProtNLM"/>
    </source>
</evidence>
<dbReference type="Gene3D" id="1.10.287.950">
    <property type="entry name" value="Methyl-accepting chemotaxis protein"/>
    <property type="match status" value="1"/>
</dbReference>
<accession>J3JGC2</accession>
<evidence type="ECO:0000256" key="4">
    <source>
        <dbReference type="SAM" id="Coils"/>
    </source>
</evidence>
<dbReference type="InterPro" id="IPR013767">
    <property type="entry name" value="PAS_fold"/>
</dbReference>
<dbReference type="PATRIC" id="fig|1210908.3.peg.2039"/>
<organism evidence="8 9">
    <name type="scientific">Halogranum salarium B-1</name>
    <dbReference type="NCBI Taxonomy" id="1210908"/>
    <lineage>
        <taxon>Archaea</taxon>
        <taxon>Methanobacteriati</taxon>
        <taxon>Methanobacteriota</taxon>
        <taxon>Stenosarchaea group</taxon>
        <taxon>Halobacteria</taxon>
        <taxon>Halobacteriales</taxon>
        <taxon>Haloferacaceae</taxon>
    </lineage>
</organism>
<evidence type="ECO:0000259" key="6">
    <source>
        <dbReference type="PROSITE" id="PS50111"/>
    </source>
</evidence>
<dbReference type="GO" id="GO:0006355">
    <property type="term" value="P:regulation of DNA-templated transcription"/>
    <property type="evidence" value="ECO:0007669"/>
    <property type="project" value="InterPro"/>
</dbReference>
<dbReference type="NCBIfam" id="TIGR00229">
    <property type="entry name" value="sensory_box"/>
    <property type="match status" value="1"/>
</dbReference>
<dbReference type="InterPro" id="IPR035965">
    <property type="entry name" value="PAS-like_dom_sf"/>
</dbReference>
<feature type="coiled-coil region" evidence="4">
    <location>
        <begin position="488"/>
        <end position="515"/>
    </location>
</feature>
<evidence type="ECO:0000256" key="2">
    <source>
        <dbReference type="ARBA" id="ARBA00029447"/>
    </source>
</evidence>
<keyword evidence="4" id="KW-0175">Coiled coil</keyword>
<dbReference type="InterPro" id="IPR000014">
    <property type="entry name" value="PAS"/>
</dbReference>
<dbReference type="PANTHER" id="PTHR32089:SF112">
    <property type="entry name" value="LYSOZYME-LIKE PROTEIN-RELATED"/>
    <property type="match status" value="1"/>
</dbReference>
<evidence type="ECO:0000256" key="1">
    <source>
        <dbReference type="ARBA" id="ARBA00023224"/>
    </source>
</evidence>
<dbReference type="GO" id="GO:0016020">
    <property type="term" value="C:membrane"/>
    <property type="evidence" value="ECO:0007669"/>
    <property type="project" value="InterPro"/>
</dbReference>
<dbReference type="SUPFAM" id="SSF58104">
    <property type="entry name" value="Methyl-accepting chemotaxis protein (MCP) signaling domain"/>
    <property type="match status" value="1"/>
</dbReference>
<dbReference type="PROSITE" id="PS50112">
    <property type="entry name" value="PAS"/>
    <property type="match status" value="1"/>
</dbReference>
<dbReference type="PROSITE" id="PS50111">
    <property type="entry name" value="CHEMOTAXIS_TRANSDUC_2"/>
    <property type="match status" value="1"/>
</dbReference>
<dbReference type="CDD" id="cd11386">
    <property type="entry name" value="MCP_signal"/>
    <property type="match status" value="1"/>
</dbReference>
<dbReference type="InterPro" id="IPR004089">
    <property type="entry name" value="MCPsignal_dom"/>
</dbReference>
<feature type="domain" description="Methyl-accepting transducer" evidence="6">
    <location>
        <begin position="263"/>
        <end position="499"/>
    </location>
</feature>
<reference evidence="8 9" key="1">
    <citation type="journal article" date="2012" name="J. Bacteriol.">
        <title>Draft Genome Sequence of the Extremely Halophilic Archaeon Halogranum salarium B-1T.</title>
        <authorList>
            <person name="Kim K.K."/>
            <person name="Lee K.C."/>
            <person name="Lee J.S."/>
        </authorList>
    </citation>
    <scope>NUCLEOTIDE SEQUENCE [LARGE SCALE GENOMIC DNA]</scope>
    <source>
        <strain evidence="8 9">B-1</strain>
    </source>
</reference>
<evidence type="ECO:0000259" key="7">
    <source>
        <dbReference type="PROSITE" id="PS50112"/>
    </source>
</evidence>
<dbReference type="GO" id="GO:0007165">
    <property type="term" value="P:signal transduction"/>
    <property type="evidence" value="ECO:0007669"/>
    <property type="project" value="UniProtKB-KW"/>
</dbReference>
<dbReference type="eggNOG" id="arCOG02318">
    <property type="taxonomic scope" value="Archaea"/>
</dbReference>
<proteinExistence type="inferred from homology"/>
<evidence type="ECO:0000313" key="8">
    <source>
        <dbReference type="EMBL" id="EJN59971.1"/>
    </source>
</evidence>
<dbReference type="SMART" id="SM00283">
    <property type="entry name" value="MA"/>
    <property type="match status" value="1"/>
</dbReference>
<dbReference type="CDD" id="cd00130">
    <property type="entry name" value="PAS"/>
    <property type="match status" value="1"/>
</dbReference>
<protein>
    <recommendedName>
        <fullName evidence="10">Methyl-accepting chemotaxis sensory transducer with Pas/Pac sensor</fullName>
    </recommendedName>
</protein>
<dbReference type="GO" id="GO:0004888">
    <property type="term" value="F:transmembrane signaling receptor activity"/>
    <property type="evidence" value="ECO:0007669"/>
    <property type="project" value="InterPro"/>
</dbReference>
<dbReference type="GO" id="GO:0006935">
    <property type="term" value="P:chemotaxis"/>
    <property type="evidence" value="ECO:0007669"/>
    <property type="project" value="InterPro"/>
</dbReference>
<dbReference type="EMBL" id="ALJD01000004">
    <property type="protein sequence ID" value="EJN59971.1"/>
    <property type="molecule type" value="Genomic_DNA"/>
</dbReference>